<dbReference type="Proteomes" id="UP000887565">
    <property type="component" value="Unplaced"/>
</dbReference>
<sequence length="185" mass="20706">MVLKPANNRKVRNLKWGLQCCLWRSSSFCRLKWATNGHFADNVGRSSIFGIVEFSRRMVKLRVLKPKRRLATNTAMANDIAEEPTIDIVTYLIHMAYFRLGLAGVAVVSEIAAANRCASAGSNKGTETETQEKFEEYLSNDSQCMWTSGCRLAVRQTFIRHMKTRRSGYTANVGGPDNSSDCTVT</sequence>
<accession>A0A915JCB7</accession>
<organism evidence="1 2">
    <name type="scientific">Romanomermis culicivorax</name>
    <name type="common">Nematode worm</name>
    <dbReference type="NCBI Taxonomy" id="13658"/>
    <lineage>
        <taxon>Eukaryota</taxon>
        <taxon>Metazoa</taxon>
        <taxon>Ecdysozoa</taxon>
        <taxon>Nematoda</taxon>
        <taxon>Enoplea</taxon>
        <taxon>Dorylaimia</taxon>
        <taxon>Mermithida</taxon>
        <taxon>Mermithoidea</taxon>
        <taxon>Mermithidae</taxon>
        <taxon>Romanomermis</taxon>
    </lineage>
</organism>
<evidence type="ECO:0000313" key="2">
    <source>
        <dbReference type="WBParaSite" id="nRc.2.0.1.t24148-RA"/>
    </source>
</evidence>
<evidence type="ECO:0000313" key="1">
    <source>
        <dbReference type="Proteomes" id="UP000887565"/>
    </source>
</evidence>
<reference evidence="2" key="1">
    <citation type="submission" date="2022-11" db="UniProtKB">
        <authorList>
            <consortium name="WormBaseParasite"/>
        </authorList>
    </citation>
    <scope>IDENTIFICATION</scope>
</reference>
<proteinExistence type="predicted"/>
<keyword evidence="1" id="KW-1185">Reference proteome</keyword>
<name>A0A915JCB7_ROMCU</name>
<dbReference type="WBParaSite" id="nRc.2.0.1.t24148-RA">
    <property type="protein sequence ID" value="nRc.2.0.1.t24148-RA"/>
    <property type="gene ID" value="nRc.2.0.1.g24148"/>
</dbReference>
<dbReference type="AlphaFoldDB" id="A0A915JCB7"/>
<protein>
    <submittedName>
        <fullName evidence="2">Uncharacterized protein</fullName>
    </submittedName>
</protein>